<comment type="caution">
    <text evidence="2">The sequence shown here is derived from an EMBL/GenBank/DDBJ whole genome shotgun (WGS) entry which is preliminary data.</text>
</comment>
<keyword evidence="1" id="KW-0472">Membrane</keyword>
<keyword evidence="1" id="KW-1133">Transmembrane helix</keyword>
<protein>
    <submittedName>
        <fullName evidence="2">DUF2079 domain-containing protein</fullName>
    </submittedName>
</protein>
<dbReference type="AlphaFoldDB" id="A0A7K4FRD5"/>
<feature type="transmembrane region" description="Helical" evidence="1">
    <location>
        <begin position="233"/>
        <end position="253"/>
    </location>
</feature>
<feature type="transmembrane region" description="Helical" evidence="1">
    <location>
        <begin position="379"/>
        <end position="402"/>
    </location>
</feature>
<dbReference type="EMBL" id="JABGBP010000326">
    <property type="protein sequence ID" value="NOL60898.1"/>
    <property type="molecule type" value="Genomic_DNA"/>
</dbReference>
<organism evidence="2 3">
    <name type="scientific">Ferroplasma acidiphilum</name>
    <dbReference type="NCBI Taxonomy" id="74969"/>
    <lineage>
        <taxon>Archaea</taxon>
        <taxon>Methanobacteriati</taxon>
        <taxon>Thermoplasmatota</taxon>
        <taxon>Thermoplasmata</taxon>
        <taxon>Thermoplasmatales</taxon>
        <taxon>Ferroplasmaceae</taxon>
        <taxon>Ferroplasma</taxon>
    </lineage>
</organism>
<evidence type="ECO:0000256" key="1">
    <source>
        <dbReference type="SAM" id="Phobius"/>
    </source>
</evidence>
<feature type="transmembrane region" description="Helical" evidence="1">
    <location>
        <begin position="102"/>
        <end position="121"/>
    </location>
</feature>
<gene>
    <name evidence="2" type="ORF">HLB00_08690</name>
</gene>
<reference evidence="2 3" key="1">
    <citation type="submission" date="2020-05" db="EMBL/GenBank/DDBJ databases">
        <authorList>
            <person name="Zhang R."/>
        </authorList>
    </citation>
    <scope>NUCLEOTIDE SEQUENCE [LARGE SCALE GENOMIC DNA]</scope>
    <source>
        <strain evidence="2 3">DSM 28986</strain>
    </source>
</reference>
<proteinExistence type="predicted"/>
<feature type="transmembrane region" description="Helical" evidence="1">
    <location>
        <begin position="322"/>
        <end position="341"/>
    </location>
</feature>
<evidence type="ECO:0000313" key="2">
    <source>
        <dbReference type="EMBL" id="NOL60898.1"/>
    </source>
</evidence>
<feature type="transmembrane region" description="Helical" evidence="1">
    <location>
        <begin position="297"/>
        <end position="315"/>
    </location>
</feature>
<sequence>MSHEKLIGNIVSKLKKDPYLLWIFIVSLVFSILFTVYSSMAFNLVEMSGWDMGIYMQALSSGISGHLFYSALVPGSYLAEHFSPILFILLIPYYLFPSAYTLIVLQSFAIGFSTLVLYLLSKEILQKIEIIKTGKWLNASTISFIISMAYIMSPLTESPVFFDFHLMVFLPLFFFLAIYSFMKKQYILNIIFLALIVSLHSTFVSIALMAILFEIFLNRTFMITSIHSPARSSIYFFIYLAILGPYFILAGILKGDIAGVPASVLRIHVSGSVGPTALVIDTFTNPALILHLLVQNYILKLTLLFFAFGGFAFLFVRYPASILTFIPYIIYSMFSTYPSYYTIGYQYTMMFIPMVAVSGAIGIYILIKSQMHKPSFKLQLRIALSVIIVIALLGFSIATPIVSGDANSNSMYASVSQYGNNTYMNQVIFEHKIANSIPKNATLVTSNNLFPLFGNDLNATAFPFTPDVVINGDYYQYLIDNQNSMWSIETANISGTSISLNMLEHEYMASGNYKVYADNYGVIVLERN</sequence>
<dbReference type="InterPro" id="IPR018650">
    <property type="entry name" value="STSV1_Orf64"/>
</dbReference>
<name>A0A7K4FRD5_9ARCH</name>
<dbReference type="Proteomes" id="UP000546917">
    <property type="component" value="Unassembled WGS sequence"/>
</dbReference>
<feature type="transmembrane region" description="Helical" evidence="1">
    <location>
        <begin position="189"/>
        <end position="213"/>
    </location>
</feature>
<evidence type="ECO:0000313" key="3">
    <source>
        <dbReference type="Proteomes" id="UP000546917"/>
    </source>
</evidence>
<dbReference type="Pfam" id="PF09852">
    <property type="entry name" value="DUF2079"/>
    <property type="match status" value="1"/>
</dbReference>
<feature type="transmembrane region" description="Helical" evidence="1">
    <location>
        <begin position="265"/>
        <end position="285"/>
    </location>
</feature>
<feature type="transmembrane region" description="Helical" evidence="1">
    <location>
        <begin position="347"/>
        <end position="367"/>
    </location>
</feature>
<feature type="transmembrane region" description="Helical" evidence="1">
    <location>
        <begin position="133"/>
        <end position="152"/>
    </location>
</feature>
<dbReference type="RefSeq" id="WP_171481989.1">
    <property type="nucleotide sequence ID" value="NZ_JABGBP010000326.1"/>
</dbReference>
<keyword evidence="1" id="KW-0812">Transmembrane</keyword>
<accession>A0A7K4FRD5</accession>
<feature type="transmembrane region" description="Helical" evidence="1">
    <location>
        <begin position="164"/>
        <end position="182"/>
    </location>
</feature>
<feature type="transmembrane region" description="Helical" evidence="1">
    <location>
        <begin position="20"/>
        <end position="42"/>
    </location>
</feature>